<feature type="domain" description="Proliferating cell nuclear antigen PCNA C-terminal" evidence="10">
    <location>
        <begin position="128"/>
        <end position="192"/>
    </location>
</feature>
<evidence type="ECO:0000259" key="9">
    <source>
        <dbReference type="Pfam" id="PF00705"/>
    </source>
</evidence>
<evidence type="ECO:0000313" key="11">
    <source>
        <dbReference type="EMBL" id="OMH80648.1"/>
    </source>
</evidence>
<evidence type="ECO:0000256" key="7">
    <source>
        <dbReference type="RuleBase" id="RU003671"/>
    </source>
</evidence>
<dbReference type="GO" id="GO:0030337">
    <property type="term" value="F:DNA polymerase processivity factor activity"/>
    <property type="evidence" value="ECO:0007669"/>
    <property type="project" value="InterPro"/>
</dbReference>
<evidence type="ECO:0000256" key="8">
    <source>
        <dbReference type="SAM" id="MobiDB-lite"/>
    </source>
</evidence>
<dbReference type="Gene3D" id="3.70.10.10">
    <property type="match status" value="1"/>
</dbReference>
<evidence type="ECO:0000256" key="2">
    <source>
        <dbReference type="ARBA" id="ARBA00010462"/>
    </source>
</evidence>
<dbReference type="InterPro" id="IPR022649">
    <property type="entry name" value="Pr_cel_nuc_antig_C"/>
</dbReference>
<feature type="compositionally biased region" description="Gly residues" evidence="8">
    <location>
        <begin position="194"/>
        <end position="205"/>
    </location>
</feature>
<dbReference type="EMBL" id="LSSK01001123">
    <property type="protein sequence ID" value="OMH80648.1"/>
    <property type="molecule type" value="Genomic_DNA"/>
</dbReference>
<dbReference type="FunFam" id="3.70.10.10:FF:000001">
    <property type="entry name" value="Proliferating cell nuclear antigen"/>
    <property type="match status" value="1"/>
</dbReference>
<dbReference type="Pfam" id="PF02747">
    <property type="entry name" value="PCNA_C"/>
    <property type="match status" value="2"/>
</dbReference>
<dbReference type="SUPFAM" id="SSF55979">
    <property type="entry name" value="DNA clamp"/>
    <property type="match status" value="2"/>
</dbReference>
<dbReference type="FunFam" id="3.10.150.10:FF:000008">
    <property type="entry name" value="Proliferating cell nuclear antigen"/>
    <property type="match status" value="1"/>
</dbReference>
<evidence type="ECO:0000256" key="1">
    <source>
        <dbReference type="ARBA" id="ARBA00004123"/>
    </source>
</evidence>
<dbReference type="NCBIfam" id="TIGR00590">
    <property type="entry name" value="pcna"/>
    <property type="match status" value="1"/>
</dbReference>
<evidence type="ECO:0000256" key="4">
    <source>
        <dbReference type="ARBA" id="ARBA00023125"/>
    </source>
</evidence>
<dbReference type="OrthoDB" id="534348at2759"/>
<accession>A0A1R1PP14</accession>
<evidence type="ECO:0000259" key="10">
    <source>
        <dbReference type="Pfam" id="PF02747"/>
    </source>
</evidence>
<evidence type="ECO:0000256" key="5">
    <source>
        <dbReference type="ARBA" id="ARBA00023242"/>
    </source>
</evidence>
<dbReference type="InterPro" id="IPR000730">
    <property type="entry name" value="Pr_cel_nuc_antig"/>
</dbReference>
<protein>
    <recommendedName>
        <fullName evidence="6">DNA sliding clamp PCNA</fullName>
    </recommendedName>
</protein>
<dbReference type="GO" id="GO:0019985">
    <property type="term" value="P:translesion synthesis"/>
    <property type="evidence" value="ECO:0007669"/>
    <property type="project" value="TreeGrafter"/>
</dbReference>
<keyword evidence="13" id="KW-1185">Reference proteome</keyword>
<keyword evidence="3 7" id="KW-0235">DNA replication</keyword>
<dbReference type="GO" id="GO:0006272">
    <property type="term" value="P:leading strand elongation"/>
    <property type="evidence" value="ECO:0007669"/>
    <property type="project" value="TreeGrafter"/>
</dbReference>
<dbReference type="InterPro" id="IPR022648">
    <property type="entry name" value="Pr_cel_nuc_antig_N"/>
</dbReference>
<feature type="domain" description="Proliferating cell nuclear antigen PCNA N-terminal" evidence="9">
    <location>
        <begin position="1"/>
        <end position="123"/>
    </location>
</feature>
<evidence type="ECO:0000313" key="13">
    <source>
        <dbReference type="Proteomes" id="UP000188320"/>
    </source>
</evidence>
<sequence>MLEARLLQASILKGIVESVKDLVREANFDCSDSGISFQAMDESNVALSSFLLRAEGFETYRCDRNLSLGVRFSSLSKILKCANNDDIVVIRAEDDADVLNFVFESPDESKISEYQIKLLDIDGEHLSIPEQEFDCVIKMSSSEFSKLCRDMTLLGQTVVIDAAKEGVKFSTYGDIGAGSVLYKHSSSIDDSSSGSGGKGRGGSGGMSARGCSIELREPVSLELSLKYLNNFTKAAPLSDYVVISASNEIPVMVQFDVGDIGYIRYYLAPQIKDTE</sequence>
<evidence type="ECO:0000256" key="3">
    <source>
        <dbReference type="ARBA" id="ARBA00022705"/>
    </source>
</evidence>
<dbReference type="PRINTS" id="PR00339">
    <property type="entry name" value="PCNACYCLIN"/>
</dbReference>
<dbReference type="GO" id="GO:0006298">
    <property type="term" value="P:mismatch repair"/>
    <property type="evidence" value="ECO:0007669"/>
    <property type="project" value="TreeGrafter"/>
</dbReference>
<dbReference type="Proteomes" id="UP000188320">
    <property type="component" value="Unassembled WGS sequence"/>
</dbReference>
<dbReference type="EMBL" id="LSSK01000621">
    <property type="protein sequence ID" value="OMH82643.1"/>
    <property type="molecule type" value="Genomic_DNA"/>
</dbReference>
<comment type="similarity">
    <text evidence="2 7">Belongs to the PCNA family.</text>
</comment>
<dbReference type="PANTHER" id="PTHR11352:SF0">
    <property type="entry name" value="PROLIFERATING CELL NUCLEAR ANTIGEN"/>
    <property type="match status" value="1"/>
</dbReference>
<dbReference type="GO" id="GO:0006275">
    <property type="term" value="P:regulation of DNA replication"/>
    <property type="evidence" value="ECO:0007669"/>
    <property type="project" value="InterPro"/>
</dbReference>
<dbReference type="InterPro" id="IPR046938">
    <property type="entry name" value="DNA_clamp_sf"/>
</dbReference>
<dbReference type="GO" id="GO:0043626">
    <property type="term" value="C:PCNA complex"/>
    <property type="evidence" value="ECO:0007669"/>
    <property type="project" value="TreeGrafter"/>
</dbReference>
<evidence type="ECO:0000313" key="12">
    <source>
        <dbReference type="EMBL" id="OMH82643.1"/>
    </source>
</evidence>
<dbReference type="GO" id="GO:0003677">
    <property type="term" value="F:DNA binding"/>
    <property type="evidence" value="ECO:0007669"/>
    <property type="project" value="UniProtKB-KW"/>
</dbReference>
<evidence type="ECO:0000256" key="6">
    <source>
        <dbReference type="RuleBase" id="RU000641"/>
    </source>
</evidence>
<keyword evidence="4 7" id="KW-0238">DNA-binding</keyword>
<comment type="function">
    <text evidence="6">This protein is an auxiliary protein of DNA polymerase delta and is involved in the control of eukaryotic DNA replication by increasing the polymerase's processivity during elongation of the leading strand.</text>
</comment>
<comment type="subcellular location">
    <subcellularLocation>
        <location evidence="1 6">Nucleus</location>
    </subcellularLocation>
</comment>
<feature type="region of interest" description="Disordered" evidence="8">
    <location>
        <begin position="186"/>
        <end position="205"/>
    </location>
</feature>
<organism evidence="12 13">
    <name type="scientific">Zancudomyces culisetae</name>
    <name type="common">Gut fungus</name>
    <name type="synonym">Smittium culisetae</name>
    <dbReference type="NCBI Taxonomy" id="1213189"/>
    <lineage>
        <taxon>Eukaryota</taxon>
        <taxon>Fungi</taxon>
        <taxon>Fungi incertae sedis</taxon>
        <taxon>Zoopagomycota</taxon>
        <taxon>Kickxellomycotina</taxon>
        <taxon>Harpellomycetes</taxon>
        <taxon>Harpellales</taxon>
        <taxon>Legeriomycetaceae</taxon>
        <taxon>Zancudomyces</taxon>
    </lineage>
</organism>
<name>A0A1R1PP14_ZANCU</name>
<keyword evidence="5 6" id="KW-0539">Nucleus</keyword>
<reference evidence="12" key="2">
    <citation type="submission" date="2017-01" db="EMBL/GenBank/DDBJ databases">
        <authorList>
            <person name="Mah S.A."/>
            <person name="Swanson W.J."/>
            <person name="Moy G.W."/>
            <person name="Vacquier V.D."/>
        </authorList>
    </citation>
    <scope>NUCLEOTIDE SEQUENCE [LARGE SCALE GENOMIC DNA]</scope>
    <source>
        <strain evidence="12">COL-18-3</strain>
    </source>
</reference>
<dbReference type="HAMAP" id="MF_00317">
    <property type="entry name" value="DNApol_clamp_arch"/>
    <property type="match status" value="1"/>
</dbReference>
<dbReference type="PANTHER" id="PTHR11352">
    <property type="entry name" value="PROLIFERATING CELL NUCLEAR ANTIGEN"/>
    <property type="match status" value="1"/>
</dbReference>
<gene>
    <name evidence="12" type="ORF">AX774_g3871</name>
    <name evidence="11" type="ORF">AX774_g5907</name>
</gene>
<dbReference type="CDD" id="cd00577">
    <property type="entry name" value="PCNA"/>
    <property type="match status" value="1"/>
</dbReference>
<dbReference type="Pfam" id="PF00705">
    <property type="entry name" value="PCNA_N"/>
    <property type="match status" value="1"/>
</dbReference>
<reference evidence="13" key="1">
    <citation type="submission" date="2017-01" db="EMBL/GenBank/DDBJ databases">
        <authorList>
            <person name="Wang Y."/>
            <person name="White M."/>
            <person name="Kvist S."/>
            <person name="Moncalvo J.-M."/>
        </authorList>
    </citation>
    <scope>NUCLEOTIDE SEQUENCE [LARGE SCALE GENOMIC DNA]</scope>
    <source>
        <strain evidence="13">COL-18-3</strain>
    </source>
</reference>
<feature type="domain" description="Proliferating cell nuclear antigen PCNA C-terminal" evidence="10">
    <location>
        <begin position="211"/>
        <end position="269"/>
    </location>
</feature>
<comment type="caution">
    <text evidence="12">The sequence shown here is derived from an EMBL/GenBank/DDBJ whole genome shotgun (WGS) entry which is preliminary data.</text>
</comment>
<proteinExistence type="inferred from homology"/>
<dbReference type="AlphaFoldDB" id="A0A1R1PP14"/>